<dbReference type="OrthoDB" id="886941at2"/>
<protein>
    <recommendedName>
        <fullName evidence="4">CcmD family protein</fullName>
    </recommendedName>
</protein>
<dbReference type="Pfam" id="PF20077">
    <property type="entry name" value="CcmD_alt"/>
    <property type="match status" value="1"/>
</dbReference>
<keyword evidence="1" id="KW-1133">Transmembrane helix</keyword>
<accession>G0J6W3</accession>
<proteinExistence type="predicted"/>
<dbReference type="RefSeq" id="WP_014020454.1">
    <property type="nucleotide sequence ID" value="NC_015914.1"/>
</dbReference>
<evidence type="ECO:0008006" key="4">
    <source>
        <dbReference type="Google" id="ProtNLM"/>
    </source>
</evidence>
<keyword evidence="1" id="KW-0812">Transmembrane</keyword>
<evidence type="ECO:0000256" key="1">
    <source>
        <dbReference type="SAM" id="Phobius"/>
    </source>
</evidence>
<dbReference type="KEGG" id="cmr:Cycma_2419"/>
<dbReference type="EMBL" id="CP002955">
    <property type="protein sequence ID" value="AEL26161.1"/>
    <property type="molecule type" value="Genomic_DNA"/>
</dbReference>
<name>G0J6W3_CYCMS</name>
<evidence type="ECO:0000313" key="2">
    <source>
        <dbReference type="EMBL" id="AEL26161.1"/>
    </source>
</evidence>
<dbReference type="Proteomes" id="UP000001635">
    <property type="component" value="Chromosome"/>
</dbReference>
<organism evidence="2 3">
    <name type="scientific">Cyclobacterium marinum (strain ATCC 25205 / DSM 745 / LMG 13164 / NCIMB 1802)</name>
    <name type="common">Flectobacillus marinus</name>
    <dbReference type="NCBI Taxonomy" id="880070"/>
    <lineage>
        <taxon>Bacteria</taxon>
        <taxon>Pseudomonadati</taxon>
        <taxon>Bacteroidota</taxon>
        <taxon>Cytophagia</taxon>
        <taxon>Cytophagales</taxon>
        <taxon>Cyclobacteriaceae</taxon>
        <taxon>Cyclobacterium</taxon>
    </lineage>
</organism>
<evidence type="ECO:0000313" key="3">
    <source>
        <dbReference type="Proteomes" id="UP000001635"/>
    </source>
</evidence>
<dbReference type="STRING" id="880070.Cycma_2419"/>
<gene>
    <name evidence="2" type="ordered locus">Cycma_2419</name>
</gene>
<keyword evidence="3" id="KW-1185">Reference proteome</keyword>
<dbReference type="AlphaFoldDB" id="G0J6W3"/>
<dbReference type="HOGENOM" id="CLU_186748_1_0_10"/>
<sequence length="80" mass="9164">MKKFIIIFLFFISFLVKAQDKIGITEEDYQNSDVQMADKMRAEGKIYVLVSIIGIVLGGILVYVIQTDRKISGLEKKYND</sequence>
<feature type="transmembrane region" description="Helical" evidence="1">
    <location>
        <begin position="46"/>
        <end position="65"/>
    </location>
</feature>
<reference evidence="3" key="1">
    <citation type="submission" date="2011-07" db="EMBL/GenBank/DDBJ databases">
        <title>The complete genome of Cyclobacterium marinum DSM 745.</title>
        <authorList>
            <person name="Lucas S."/>
            <person name="Han J."/>
            <person name="Lapidus A."/>
            <person name="Bruce D."/>
            <person name="Goodwin L."/>
            <person name="Pitluck S."/>
            <person name="Peters L."/>
            <person name="Kyrpides N."/>
            <person name="Mavromatis K."/>
            <person name="Ivanova N."/>
            <person name="Ovchinnikova G."/>
            <person name="Chertkov O."/>
            <person name="Detter J.C."/>
            <person name="Tapia R."/>
            <person name="Han C."/>
            <person name="Land M."/>
            <person name="Hauser L."/>
            <person name="Markowitz V."/>
            <person name="Cheng J.-F."/>
            <person name="Hugenholtz P."/>
            <person name="Woyke T."/>
            <person name="Wu D."/>
            <person name="Tindall B."/>
            <person name="Schuetze A."/>
            <person name="Brambilla E."/>
            <person name="Klenk H.-P."/>
            <person name="Eisen J.A."/>
        </authorList>
    </citation>
    <scope>NUCLEOTIDE SEQUENCE [LARGE SCALE GENOMIC DNA]</scope>
    <source>
        <strain evidence="3">ATCC 25205 / DSM 745 / LMG 13164 / NCIMB 1802</strain>
    </source>
</reference>
<keyword evidence="1" id="KW-0472">Membrane</keyword>